<dbReference type="InterPro" id="IPR001969">
    <property type="entry name" value="Aspartic_peptidase_AS"/>
</dbReference>
<feature type="compositionally biased region" description="Low complexity" evidence="1">
    <location>
        <begin position="686"/>
        <end position="702"/>
    </location>
</feature>
<evidence type="ECO:0000256" key="1">
    <source>
        <dbReference type="SAM" id="MobiDB-lite"/>
    </source>
</evidence>
<dbReference type="CDD" id="cd00303">
    <property type="entry name" value="retropepsin_like"/>
    <property type="match status" value="1"/>
</dbReference>
<evidence type="ECO:0000313" key="3">
    <source>
        <dbReference type="Proteomes" id="UP001151760"/>
    </source>
</evidence>
<keyword evidence="3" id="KW-1185">Reference proteome</keyword>
<dbReference type="EMBL" id="BQNB010019497">
    <property type="protein sequence ID" value="GJT85922.1"/>
    <property type="molecule type" value="Genomic_DNA"/>
</dbReference>
<proteinExistence type="predicted"/>
<dbReference type="InterPro" id="IPR032567">
    <property type="entry name" value="RTL1-rel"/>
</dbReference>
<accession>A0ABQ5HDG7</accession>
<dbReference type="SUPFAM" id="SSF50630">
    <property type="entry name" value="Acid proteases"/>
    <property type="match status" value="1"/>
</dbReference>
<sequence length="849" mass="93702">MGKVTNTLHQIGIRAKVKKNQGSITRSGPDNRYVMVISVISVSSDSLKESVGTSAGRVILFSIIPTTISDTTPTVTSPTTHVDTTLTPTEIPTPDPSEDPSSDRIPPLPATSPFLSSTDDSSDSDTLDTRPSSTHEVSPIEVAPPTGQILPAPFGVHRRRVTIISPGQPIPYGRSYHCHPNGPVHMMTTRNRVGPLPTHRLAVIHSVDYSSSDYFTSDDSSRDSPSDSSSETSSDSSLNALSDSSSGHSSSDHSSLALPSGMISGHQLCSSVSSIPHSSAAITERPSHSSFMSPSRKRSMSLTTSLPVSSPVPGQLSSIRADLLPPCKRIRSSDSVTDLEDFGMRDMFESYGCTRRLGEVETSARGTVEVRDDIVMHPMVLDDIPKPAQEEGAIEVTYEMLGDLVQRFHDHTVEIPVHQVQVIKSIQRDQGHKIVATGYQSVVSRRGSVSLEWDNTNLGGMLDDTSQRVNPIYKRRSCMFKEREMRQIQRLRFYDRIRIGRLEAKKGGMNREAKMVMIMKDGNGEVMEVGFMPVARECTYQDFLKCQPLNFKGTEGVVGLTRWFEKMEMVFHISNCPQKNQVKYATCTLLDRNVIVVEPTRLQDAIRIANNLMDQKLKGYARSAENKRRVDNMLEVRMWQDLTRQETMRKRGMLDLSPTTTSASCTMKDCVLRPIHYRKDCPKLRNQNQGNKTGNKIGNKTGNNKATTKAYAIRGGGANPDSNVVTCTFLLNNCYASMLLDSGADRSFVSSTFSALLDVAPSTLDTSYSVKLAYGRILETNVILRGCTLGLLGHSFDIDLILVEISSFDVIISMNWLAKYHAVIVCDEKIIRVPYGDEVLITRGDDCDS</sequence>
<dbReference type="GO" id="GO:0003964">
    <property type="term" value="F:RNA-directed DNA polymerase activity"/>
    <property type="evidence" value="ECO:0007669"/>
    <property type="project" value="UniProtKB-KW"/>
</dbReference>
<dbReference type="PANTHER" id="PTHR15503">
    <property type="entry name" value="LDOC1 RELATED"/>
    <property type="match status" value="1"/>
</dbReference>
<feature type="region of interest" description="Disordered" evidence="1">
    <location>
        <begin position="682"/>
        <end position="702"/>
    </location>
</feature>
<reference evidence="2" key="2">
    <citation type="submission" date="2022-01" db="EMBL/GenBank/DDBJ databases">
        <authorList>
            <person name="Yamashiro T."/>
            <person name="Shiraishi A."/>
            <person name="Satake H."/>
            <person name="Nakayama K."/>
        </authorList>
    </citation>
    <scope>NUCLEOTIDE SEQUENCE</scope>
</reference>
<feature type="compositionally biased region" description="Low complexity" evidence="1">
    <location>
        <begin position="69"/>
        <end position="92"/>
    </location>
</feature>
<evidence type="ECO:0000313" key="2">
    <source>
        <dbReference type="EMBL" id="GJT85922.1"/>
    </source>
</evidence>
<dbReference type="Gene3D" id="2.40.70.10">
    <property type="entry name" value="Acid Proteases"/>
    <property type="match status" value="1"/>
</dbReference>
<feature type="compositionally biased region" description="Low complexity" evidence="1">
    <location>
        <begin position="226"/>
        <end position="259"/>
    </location>
</feature>
<organism evidence="2 3">
    <name type="scientific">Tanacetum coccineum</name>
    <dbReference type="NCBI Taxonomy" id="301880"/>
    <lineage>
        <taxon>Eukaryota</taxon>
        <taxon>Viridiplantae</taxon>
        <taxon>Streptophyta</taxon>
        <taxon>Embryophyta</taxon>
        <taxon>Tracheophyta</taxon>
        <taxon>Spermatophyta</taxon>
        <taxon>Magnoliopsida</taxon>
        <taxon>eudicotyledons</taxon>
        <taxon>Gunneridae</taxon>
        <taxon>Pentapetalae</taxon>
        <taxon>asterids</taxon>
        <taxon>campanulids</taxon>
        <taxon>Asterales</taxon>
        <taxon>Asteraceae</taxon>
        <taxon>Asteroideae</taxon>
        <taxon>Anthemideae</taxon>
        <taxon>Anthemidinae</taxon>
        <taxon>Tanacetum</taxon>
    </lineage>
</organism>
<comment type="caution">
    <text evidence="2">The sequence shown here is derived from an EMBL/GenBank/DDBJ whole genome shotgun (WGS) entry which is preliminary data.</text>
</comment>
<dbReference type="PANTHER" id="PTHR15503:SF45">
    <property type="entry name" value="RNA-DIRECTED DNA POLYMERASE HOMOLOG"/>
    <property type="match status" value="1"/>
</dbReference>
<feature type="region of interest" description="Disordered" evidence="1">
    <location>
        <begin position="279"/>
        <end position="317"/>
    </location>
</feature>
<dbReference type="Proteomes" id="UP001151760">
    <property type="component" value="Unassembled WGS sequence"/>
</dbReference>
<keyword evidence="2" id="KW-0695">RNA-directed DNA polymerase</keyword>
<protein>
    <submittedName>
        <fullName evidence="2">Reverse transcriptase domain-containing protein</fullName>
    </submittedName>
</protein>
<feature type="region of interest" description="Disordered" evidence="1">
    <location>
        <begin position="69"/>
        <end position="151"/>
    </location>
</feature>
<keyword evidence="2" id="KW-0808">Transferase</keyword>
<reference evidence="2" key="1">
    <citation type="journal article" date="2022" name="Int. J. Mol. Sci.">
        <title>Draft Genome of Tanacetum Coccineum: Genomic Comparison of Closely Related Tanacetum-Family Plants.</title>
        <authorList>
            <person name="Yamashiro T."/>
            <person name="Shiraishi A."/>
            <person name="Nakayama K."/>
            <person name="Satake H."/>
        </authorList>
    </citation>
    <scope>NUCLEOTIDE SEQUENCE</scope>
</reference>
<dbReference type="PROSITE" id="PS00141">
    <property type="entry name" value="ASP_PROTEASE"/>
    <property type="match status" value="1"/>
</dbReference>
<dbReference type="InterPro" id="IPR021109">
    <property type="entry name" value="Peptidase_aspartic_dom_sf"/>
</dbReference>
<gene>
    <name evidence="2" type="ORF">Tco_1067639</name>
</gene>
<feature type="region of interest" description="Disordered" evidence="1">
    <location>
        <begin position="213"/>
        <end position="259"/>
    </location>
</feature>
<keyword evidence="2" id="KW-0548">Nucleotidyltransferase</keyword>
<name>A0ABQ5HDG7_9ASTR</name>
<dbReference type="Pfam" id="PF08284">
    <property type="entry name" value="RVP_2"/>
    <property type="match status" value="1"/>
</dbReference>